<dbReference type="AlphaFoldDB" id="A0A855SG09"/>
<feature type="transmembrane region" description="Helical" evidence="1">
    <location>
        <begin position="12"/>
        <end position="33"/>
    </location>
</feature>
<comment type="caution">
    <text evidence="2">The sequence shown here is derived from an EMBL/GenBank/DDBJ whole genome shotgun (WGS) entry which is preliminary data.</text>
</comment>
<feature type="transmembrane region" description="Helical" evidence="1">
    <location>
        <begin position="104"/>
        <end position="121"/>
    </location>
</feature>
<accession>A0A855SG09</accession>
<name>A0A855SG09_PHOAN</name>
<protein>
    <submittedName>
        <fullName evidence="2">Uncharacterized protein</fullName>
    </submittedName>
</protein>
<dbReference type="RefSeq" id="WP_045082084.1">
    <property type="nucleotide sequence ID" value="NZ_JZSV01000014.1"/>
</dbReference>
<gene>
    <name evidence="2" type="ORF">C0W41_07735</name>
</gene>
<evidence type="ECO:0000256" key="1">
    <source>
        <dbReference type="SAM" id="Phobius"/>
    </source>
</evidence>
<dbReference type="EMBL" id="PYOY01000003">
    <property type="protein sequence ID" value="PSX07894.1"/>
    <property type="molecule type" value="Genomic_DNA"/>
</dbReference>
<organism evidence="2 3">
    <name type="scientific">Photobacterium angustum</name>
    <dbReference type="NCBI Taxonomy" id="661"/>
    <lineage>
        <taxon>Bacteria</taxon>
        <taxon>Pseudomonadati</taxon>
        <taxon>Pseudomonadota</taxon>
        <taxon>Gammaproteobacteria</taxon>
        <taxon>Vibrionales</taxon>
        <taxon>Vibrionaceae</taxon>
        <taxon>Photobacterium</taxon>
    </lineage>
</organism>
<feature type="transmembrane region" description="Helical" evidence="1">
    <location>
        <begin position="76"/>
        <end position="98"/>
    </location>
</feature>
<dbReference type="Proteomes" id="UP000241440">
    <property type="component" value="Unassembled WGS sequence"/>
</dbReference>
<evidence type="ECO:0000313" key="2">
    <source>
        <dbReference type="EMBL" id="PSX07894.1"/>
    </source>
</evidence>
<proteinExistence type="predicted"/>
<evidence type="ECO:0000313" key="3">
    <source>
        <dbReference type="Proteomes" id="UP000241440"/>
    </source>
</evidence>
<keyword evidence="1" id="KW-0472">Membrane</keyword>
<reference evidence="2 3" key="1">
    <citation type="submission" date="2018-01" db="EMBL/GenBank/DDBJ databases">
        <title>Whole genome sequencing of Histamine producing bacteria.</title>
        <authorList>
            <person name="Butler K."/>
        </authorList>
    </citation>
    <scope>NUCLEOTIDE SEQUENCE [LARGE SCALE GENOMIC DNA]</scope>
    <source>
        <strain evidence="2 3">A2-1</strain>
    </source>
</reference>
<feature type="transmembrane region" description="Helical" evidence="1">
    <location>
        <begin position="45"/>
        <end position="64"/>
    </location>
</feature>
<keyword evidence="1" id="KW-0812">Transmembrane</keyword>
<dbReference type="GeneID" id="61230260"/>
<keyword evidence="1" id="KW-1133">Transmembrane helix</keyword>
<sequence>MKYQHDSEFKSVAISYIFIIIPFILLIMVKVLTGKYYDLLLTGDWSIASAMIYSSSIINVRSATRKYNGKLNQVGLDWFMAVTSLMSAISVTIYVIALMQPSKWVGVLQIVLFIAASFAHMKYGRLAYRLRGES</sequence>